<dbReference type="InterPro" id="IPR037066">
    <property type="entry name" value="Plug_dom_sf"/>
</dbReference>
<dbReference type="Pfam" id="PF07715">
    <property type="entry name" value="Plug"/>
    <property type="match status" value="1"/>
</dbReference>
<dbReference type="Gene3D" id="2.170.130.10">
    <property type="entry name" value="TonB-dependent receptor, plug domain"/>
    <property type="match status" value="1"/>
</dbReference>
<evidence type="ECO:0000259" key="3">
    <source>
        <dbReference type="Pfam" id="PF07715"/>
    </source>
</evidence>
<dbReference type="InterPro" id="IPR008969">
    <property type="entry name" value="CarboxyPept-like_regulatory"/>
</dbReference>
<accession>A0AAU8FEW5</accession>
<keyword evidence="1" id="KW-0812">Transmembrane</keyword>
<evidence type="ECO:0000256" key="1">
    <source>
        <dbReference type="PROSITE-ProRule" id="PRU01360"/>
    </source>
</evidence>
<dbReference type="Gene3D" id="2.60.40.1120">
    <property type="entry name" value="Carboxypeptidase-like, regulatory domain"/>
    <property type="match status" value="1"/>
</dbReference>
<sequence>MMNLSFHVLRQHDLPGTPVPRAKSRPFYLKVGIFALLIAIMGMSGEVAAQDINVSGKVTDPKTGGIPGVTITVKGTTKGTNTDVEGNYQISVPANATLTFSAIGYESKDVPVGNKSVVDVVLSEDIKALEEVVVVGYGTVKKKDATGAVSALGTKDFQKGIVTSPEQLMQGRVAGVQITQSSGEPGGGINVRIRGTTSVRGGE</sequence>
<dbReference type="EMBL" id="CP159289">
    <property type="protein sequence ID" value="XCH22237.1"/>
    <property type="molecule type" value="Genomic_DNA"/>
</dbReference>
<dbReference type="SUPFAM" id="SSF49464">
    <property type="entry name" value="Carboxypeptidase regulatory domain-like"/>
    <property type="match status" value="1"/>
</dbReference>
<evidence type="ECO:0000256" key="2">
    <source>
        <dbReference type="SAM" id="MobiDB-lite"/>
    </source>
</evidence>
<dbReference type="PROSITE" id="PS52016">
    <property type="entry name" value="TONB_DEPENDENT_REC_3"/>
    <property type="match status" value="1"/>
</dbReference>
<protein>
    <submittedName>
        <fullName evidence="4">Carboxypeptidase-like regulatory domain-containing protein</fullName>
    </submittedName>
</protein>
<dbReference type="GO" id="GO:0009279">
    <property type="term" value="C:cell outer membrane"/>
    <property type="evidence" value="ECO:0007669"/>
    <property type="project" value="UniProtKB-SubCell"/>
</dbReference>
<evidence type="ECO:0000313" key="4">
    <source>
        <dbReference type="EMBL" id="XCH22237.1"/>
    </source>
</evidence>
<feature type="domain" description="TonB-dependent receptor plug" evidence="3">
    <location>
        <begin position="141"/>
        <end position="198"/>
    </location>
</feature>
<feature type="region of interest" description="Disordered" evidence="2">
    <location>
        <begin position="184"/>
        <end position="203"/>
    </location>
</feature>
<keyword evidence="1" id="KW-0472">Membrane</keyword>
<name>A0AAU8FEW5_9BACT</name>
<keyword evidence="1" id="KW-0998">Cell outer membrane</keyword>
<keyword evidence="1" id="KW-1134">Transmembrane beta strand</keyword>
<dbReference type="InterPro" id="IPR039426">
    <property type="entry name" value="TonB-dep_rcpt-like"/>
</dbReference>
<comment type="subcellular location">
    <subcellularLocation>
        <location evidence="1">Cell outer membrane</location>
        <topology evidence="1">Multi-pass membrane protein</topology>
    </subcellularLocation>
</comment>
<comment type="similarity">
    <text evidence="1">Belongs to the TonB-dependent receptor family.</text>
</comment>
<keyword evidence="4" id="KW-0121">Carboxypeptidase</keyword>
<keyword evidence="1" id="KW-0813">Transport</keyword>
<dbReference type="RefSeq" id="WP_353717569.1">
    <property type="nucleotide sequence ID" value="NZ_CP159289.1"/>
</dbReference>
<reference evidence="4" key="1">
    <citation type="submission" date="2024-06" db="EMBL/GenBank/DDBJ databases">
        <title>Sequencing and assembly of the genome of Dyadobacter sp. strain 676, a symbiont of Cyamopsis tetragonoloba.</title>
        <authorList>
            <person name="Guro P."/>
            <person name="Sazanova A."/>
            <person name="Kuznetsova I."/>
            <person name="Belimov A."/>
            <person name="Safronova V."/>
        </authorList>
    </citation>
    <scope>NUCLEOTIDE SEQUENCE</scope>
    <source>
        <strain evidence="4">676</strain>
    </source>
</reference>
<organism evidence="4">
    <name type="scientific">Dyadobacter sp. 676</name>
    <dbReference type="NCBI Taxonomy" id="3088362"/>
    <lineage>
        <taxon>Bacteria</taxon>
        <taxon>Pseudomonadati</taxon>
        <taxon>Bacteroidota</taxon>
        <taxon>Cytophagia</taxon>
        <taxon>Cytophagales</taxon>
        <taxon>Spirosomataceae</taxon>
        <taxon>Dyadobacter</taxon>
    </lineage>
</organism>
<dbReference type="GO" id="GO:0004180">
    <property type="term" value="F:carboxypeptidase activity"/>
    <property type="evidence" value="ECO:0007669"/>
    <property type="project" value="UniProtKB-KW"/>
</dbReference>
<keyword evidence="4" id="KW-0378">Hydrolase</keyword>
<dbReference type="Pfam" id="PF13715">
    <property type="entry name" value="CarbopepD_reg_2"/>
    <property type="match status" value="1"/>
</dbReference>
<dbReference type="SUPFAM" id="SSF56935">
    <property type="entry name" value="Porins"/>
    <property type="match status" value="1"/>
</dbReference>
<gene>
    <name evidence="4" type="ORF">ABV298_17990</name>
</gene>
<dbReference type="InterPro" id="IPR012910">
    <property type="entry name" value="Plug_dom"/>
</dbReference>
<keyword evidence="4" id="KW-0645">Protease</keyword>
<dbReference type="AlphaFoldDB" id="A0AAU8FEW5"/>
<proteinExistence type="inferred from homology"/>